<protein>
    <submittedName>
        <fullName evidence="1">Uncharacterized protein</fullName>
    </submittedName>
</protein>
<dbReference type="OrthoDB" id="4485573at2"/>
<evidence type="ECO:0000313" key="2">
    <source>
        <dbReference type="Proteomes" id="UP000183561"/>
    </source>
</evidence>
<name>A0A1H4LDC0_9NOCA</name>
<dbReference type="Proteomes" id="UP000183561">
    <property type="component" value="Unassembled WGS sequence"/>
</dbReference>
<reference evidence="2" key="1">
    <citation type="submission" date="2016-10" db="EMBL/GenBank/DDBJ databases">
        <authorList>
            <person name="Varghese N."/>
            <person name="Submissions S."/>
        </authorList>
    </citation>
    <scope>NUCLEOTIDE SEQUENCE [LARGE SCALE GENOMIC DNA]</scope>
    <source>
        <strain evidence="2">DSM 44498</strain>
    </source>
</reference>
<dbReference type="EMBL" id="FNSV01000005">
    <property type="protein sequence ID" value="SEB68741.1"/>
    <property type="molecule type" value="Genomic_DNA"/>
</dbReference>
<sequence length="59" mass="6429">MIRAEAGWEVRCDRCDHGYRTATDDRAVATGTARINGWAINDLTLCPGCATTADYSAQH</sequence>
<evidence type="ECO:0000313" key="1">
    <source>
        <dbReference type="EMBL" id="SEB68741.1"/>
    </source>
</evidence>
<proteinExistence type="predicted"/>
<gene>
    <name evidence="1" type="ORF">SAMN04490239_1224</name>
</gene>
<organism evidence="1 2">
    <name type="scientific">Rhodococcus koreensis</name>
    <dbReference type="NCBI Taxonomy" id="99653"/>
    <lineage>
        <taxon>Bacteria</taxon>
        <taxon>Bacillati</taxon>
        <taxon>Actinomycetota</taxon>
        <taxon>Actinomycetes</taxon>
        <taxon>Mycobacteriales</taxon>
        <taxon>Nocardiaceae</taxon>
        <taxon>Rhodococcus</taxon>
    </lineage>
</organism>
<accession>A0A1H4LDC0</accession>
<keyword evidence="2" id="KW-1185">Reference proteome</keyword>
<dbReference type="AlphaFoldDB" id="A0A1H4LDC0"/>